<dbReference type="EMBL" id="LDPZ01000030">
    <property type="protein sequence ID" value="KTQ94125.1"/>
    <property type="molecule type" value="Genomic_DNA"/>
</dbReference>
<feature type="region of interest" description="Disordered" evidence="5">
    <location>
        <begin position="1"/>
        <end position="26"/>
    </location>
</feature>
<keyword evidence="6" id="KW-0969">Cilium</keyword>
<organism evidence="6 7">
    <name type="scientific">Aureimonas ureilytica</name>
    <dbReference type="NCBI Taxonomy" id="401562"/>
    <lineage>
        <taxon>Bacteria</taxon>
        <taxon>Pseudomonadati</taxon>
        <taxon>Pseudomonadota</taxon>
        <taxon>Alphaproteobacteria</taxon>
        <taxon>Hyphomicrobiales</taxon>
        <taxon>Aurantimonadaceae</taxon>
        <taxon>Aureimonas</taxon>
    </lineage>
</organism>
<dbReference type="STRING" id="401562.NS365_14135"/>
<dbReference type="GO" id="GO:0044781">
    <property type="term" value="P:bacterial-type flagellum organization"/>
    <property type="evidence" value="ECO:0007669"/>
    <property type="project" value="UniProtKB-KW"/>
</dbReference>
<evidence type="ECO:0000256" key="1">
    <source>
        <dbReference type="ARBA" id="ARBA00010577"/>
    </source>
</evidence>
<dbReference type="InterPro" id="IPR005648">
    <property type="entry name" value="FlgD"/>
</dbReference>
<accession>A0A175R8H4</accession>
<dbReference type="RefSeq" id="WP_058635618.1">
    <property type="nucleotide sequence ID" value="NZ_LDPZ01000030.1"/>
</dbReference>
<protein>
    <recommendedName>
        <fullName evidence="2">Basal-body rod modification protein FlgD</fullName>
    </recommendedName>
</protein>
<dbReference type="PATRIC" id="fig|401562.3.peg.2683"/>
<gene>
    <name evidence="6" type="primary">flgD</name>
    <name evidence="6" type="ORF">NS226_14900</name>
</gene>
<evidence type="ECO:0000256" key="5">
    <source>
        <dbReference type="SAM" id="MobiDB-lite"/>
    </source>
</evidence>
<comment type="caution">
    <text evidence="6">The sequence shown here is derived from an EMBL/GenBank/DDBJ whole genome shotgun (WGS) entry which is preliminary data.</text>
</comment>
<comment type="similarity">
    <text evidence="1">Belongs to the FlgD family.</text>
</comment>
<dbReference type="OrthoDB" id="9785233at2"/>
<evidence type="ECO:0000313" key="7">
    <source>
        <dbReference type="Proteomes" id="UP000078272"/>
    </source>
</evidence>
<dbReference type="AlphaFoldDB" id="A0A175R8H4"/>
<feature type="compositionally biased region" description="Low complexity" evidence="5">
    <location>
        <begin position="12"/>
        <end position="26"/>
    </location>
</feature>
<proteinExistence type="inferred from homology"/>
<dbReference type="NCBIfam" id="NF004670">
    <property type="entry name" value="PRK06009.1"/>
    <property type="match status" value="1"/>
</dbReference>
<keyword evidence="3" id="KW-1005">Bacterial flagellum biogenesis</keyword>
<sequence length="140" mass="14630">MEVSGVSTQNQTTNVGASTGTSSSTASELKTGLDYNAFLQLLVTQMKNQDPLNPTDPTQQMSQLASFSNVEQSIKLNQKLEAMTTLNALTNANSLIGRTITNGDQTLSGVVKSVQVTSDGTVATLSSGKTMTLGNGVKVE</sequence>
<name>A0A175R8H4_9HYPH</name>
<keyword evidence="6" id="KW-0282">Flagellum</keyword>
<dbReference type="Pfam" id="PF03963">
    <property type="entry name" value="FlgD"/>
    <property type="match status" value="1"/>
</dbReference>
<evidence type="ECO:0000256" key="2">
    <source>
        <dbReference type="ARBA" id="ARBA00016013"/>
    </source>
</evidence>
<evidence type="ECO:0000256" key="3">
    <source>
        <dbReference type="ARBA" id="ARBA00022795"/>
    </source>
</evidence>
<feature type="compositionally biased region" description="Polar residues" evidence="5">
    <location>
        <begin position="1"/>
        <end position="11"/>
    </location>
</feature>
<keyword evidence="6" id="KW-0966">Cell projection</keyword>
<reference evidence="6 7" key="1">
    <citation type="journal article" date="2016" name="Front. Microbiol.">
        <title>Genomic Resource of Rice Seed Associated Bacteria.</title>
        <authorList>
            <person name="Midha S."/>
            <person name="Bansal K."/>
            <person name="Sharma S."/>
            <person name="Kumar N."/>
            <person name="Patil P.P."/>
            <person name="Chaudhry V."/>
            <person name="Patil P.B."/>
        </authorList>
    </citation>
    <scope>NUCLEOTIDE SEQUENCE [LARGE SCALE GENOMIC DNA]</scope>
    <source>
        <strain evidence="6 7">NS226</strain>
    </source>
</reference>
<dbReference type="Proteomes" id="UP000078272">
    <property type="component" value="Unassembled WGS sequence"/>
</dbReference>
<evidence type="ECO:0000256" key="4">
    <source>
        <dbReference type="ARBA" id="ARBA00024746"/>
    </source>
</evidence>
<evidence type="ECO:0000313" key="6">
    <source>
        <dbReference type="EMBL" id="KTQ94125.1"/>
    </source>
</evidence>
<comment type="function">
    <text evidence="4">Required for flagellar hook formation. May act as a scaffolding protein.</text>
</comment>